<feature type="coiled-coil region" evidence="1">
    <location>
        <begin position="3"/>
        <end position="30"/>
    </location>
</feature>
<protein>
    <recommendedName>
        <fullName evidence="3">AAA+ ATPase domain-containing protein</fullName>
    </recommendedName>
</protein>
<evidence type="ECO:0000313" key="4">
    <source>
        <dbReference type="EMBL" id="CAI4213227.1"/>
    </source>
</evidence>
<dbReference type="InterPro" id="IPR003959">
    <property type="entry name" value="ATPase_AAA_core"/>
</dbReference>
<dbReference type="EMBL" id="CALLCH030000007">
    <property type="protein sequence ID" value="CAI4213227.1"/>
    <property type="molecule type" value="Genomic_DNA"/>
</dbReference>
<dbReference type="GO" id="GO:0005524">
    <property type="term" value="F:ATP binding"/>
    <property type="evidence" value="ECO:0007669"/>
    <property type="project" value="InterPro"/>
</dbReference>
<dbReference type="InterPro" id="IPR054289">
    <property type="entry name" value="DUF7025"/>
</dbReference>
<evidence type="ECO:0000256" key="2">
    <source>
        <dbReference type="SAM" id="MobiDB-lite"/>
    </source>
</evidence>
<organism evidence="4 5">
    <name type="scientific">Parascedosporium putredinis</name>
    <dbReference type="NCBI Taxonomy" id="1442378"/>
    <lineage>
        <taxon>Eukaryota</taxon>
        <taxon>Fungi</taxon>
        <taxon>Dikarya</taxon>
        <taxon>Ascomycota</taxon>
        <taxon>Pezizomycotina</taxon>
        <taxon>Sordariomycetes</taxon>
        <taxon>Hypocreomycetidae</taxon>
        <taxon>Microascales</taxon>
        <taxon>Microascaceae</taxon>
        <taxon>Parascedosporium</taxon>
    </lineage>
</organism>
<reference evidence="4" key="1">
    <citation type="submission" date="2022-11" db="EMBL/GenBank/DDBJ databases">
        <authorList>
            <person name="Scott C."/>
            <person name="Bruce N."/>
        </authorList>
    </citation>
    <scope>NUCLEOTIDE SEQUENCE</scope>
</reference>
<dbReference type="GO" id="GO:0016887">
    <property type="term" value="F:ATP hydrolysis activity"/>
    <property type="evidence" value="ECO:0007669"/>
    <property type="project" value="InterPro"/>
</dbReference>
<accession>A0A9P1H0K6</accession>
<dbReference type="InterPro" id="IPR027417">
    <property type="entry name" value="P-loop_NTPase"/>
</dbReference>
<dbReference type="InterPro" id="IPR003593">
    <property type="entry name" value="AAA+_ATPase"/>
</dbReference>
<feature type="compositionally biased region" description="Low complexity" evidence="2">
    <location>
        <begin position="51"/>
        <end position="75"/>
    </location>
</feature>
<evidence type="ECO:0000256" key="1">
    <source>
        <dbReference type="SAM" id="Coils"/>
    </source>
</evidence>
<feature type="region of interest" description="Disordered" evidence="2">
    <location>
        <begin position="39"/>
        <end position="78"/>
    </location>
</feature>
<dbReference type="Pfam" id="PF00004">
    <property type="entry name" value="AAA"/>
    <property type="match status" value="1"/>
</dbReference>
<dbReference type="Gene3D" id="3.40.50.300">
    <property type="entry name" value="P-loop containing nucleotide triphosphate hydrolases"/>
    <property type="match status" value="1"/>
</dbReference>
<evidence type="ECO:0000259" key="3">
    <source>
        <dbReference type="SMART" id="SM00382"/>
    </source>
</evidence>
<proteinExistence type="predicted"/>
<dbReference type="CDD" id="cd19481">
    <property type="entry name" value="RecA-like_protease"/>
    <property type="match status" value="1"/>
</dbReference>
<dbReference type="Proteomes" id="UP000838763">
    <property type="component" value="Unassembled WGS sequence"/>
</dbReference>
<dbReference type="PANTHER" id="PTHR46411">
    <property type="entry name" value="FAMILY ATPASE, PUTATIVE-RELATED"/>
    <property type="match status" value="1"/>
</dbReference>
<keyword evidence="1" id="KW-0175">Coiled coil</keyword>
<dbReference type="AlphaFoldDB" id="A0A9P1H0K6"/>
<dbReference type="PANTHER" id="PTHR46411:SF2">
    <property type="entry name" value="AAA+ ATPASE DOMAIN-CONTAINING PROTEIN"/>
    <property type="match status" value="1"/>
</dbReference>
<dbReference type="OrthoDB" id="10042665at2759"/>
<keyword evidence="5" id="KW-1185">Reference proteome</keyword>
<evidence type="ECO:0000313" key="5">
    <source>
        <dbReference type="Proteomes" id="UP000838763"/>
    </source>
</evidence>
<name>A0A9P1H0K6_9PEZI</name>
<feature type="domain" description="AAA+ ATPase" evidence="3">
    <location>
        <begin position="565"/>
        <end position="694"/>
    </location>
</feature>
<comment type="caution">
    <text evidence="4">The sequence shown here is derived from an EMBL/GenBank/DDBJ whole genome shotgun (WGS) entry which is preliminary data.</text>
</comment>
<dbReference type="Pfam" id="PF22942">
    <property type="entry name" value="DUF7025"/>
    <property type="match status" value="1"/>
</dbReference>
<dbReference type="SUPFAM" id="SSF52540">
    <property type="entry name" value="P-loop containing nucleoside triphosphate hydrolases"/>
    <property type="match status" value="1"/>
</dbReference>
<gene>
    <name evidence="4" type="ORF">PPNO1_LOCUS2977</name>
</gene>
<dbReference type="SMART" id="SM00382">
    <property type="entry name" value="AAA"/>
    <property type="match status" value="1"/>
</dbReference>
<sequence length="795" mass="90636">MAQDQAQCRCSELELRINVLESALQDIQTKLTGLITATSETAKTEEEATEGETAVTQETSTATTEGEATTTTDPEAPAKPVHFVQVTYDDNDVRVEKDVEEDAATKSDSAVLKTNGRKMVVKFDVKYKETTVYLEDPALQALINVATRHLRPTTEDVLEYLGSPFCDFLYCWDQLSDIANLNADSAIVRELHDKISKTTETDHPFGNYLKNLYLLKDEDRLQETVACVKKLLSVVKEAPVMQPYFRGEDSPFGGSRKVAWPWLWSVFVPGDLVVYRNPEDQTQDQVMLVRWENQTECILDIDDSSIYNVKCWAYDWDPIDHVFKLVAIDVPIGYFHSTKSITSLCIFPLSYLDPQEREERIKTLTARGRIFHDICTKPERFNYTGPILPSPRVYHDPYDSPPLRNENAPVAGKNESVMVDFEAYLQSCPTRFSRIPIGDLSIASMQPYSSAISKENDALQKNQRAHYHLCKPEDEDNKWEEEQFLLLPGRVVGYQLKAKRWCELQVGGLERIPPEKQQNDSAFSQLQLERKSKDLIKSLIESHKTRASRSSRRQIMADFIENKGDGLIILLHGEPGTGKTFTAESLAKATGRALYPIGPSDIGTDPQYIEGKLEDHFRLASKWNAIMLFDEADVFLEQRRGNDTSLDRNAAVSILLRVLEYYDGILMLTTNRIRAIDNAIISRVTLAVLYQKIDEKRIFKSFVSQIKDDSNRKKLERWLEEDEWQDDFSRSPLLDLNGRQIRNVLMATASLAQDRHGGKIQISDLHNILQIVTRFQRQSKQWQDESTKRAGLLDA</sequence>